<gene>
    <name evidence="1" type="ORF">TL08_03455</name>
</gene>
<dbReference type="Proteomes" id="UP000095210">
    <property type="component" value="Chromosome"/>
</dbReference>
<dbReference type="KEGG" id="ahm:TL08_03455"/>
<sequence length="78" mass="8572">MEIDQIVSLTKAANGDDPIVGLGAAAEVRREMERLEAVLVRRARVQGHTWASIATVLGISKQAVHKKYGGRSLFREQD</sequence>
<accession>A0AAC9HLM0</accession>
<name>A0AAC9HLM0_9PSEU</name>
<protein>
    <submittedName>
        <fullName evidence="1">Uncharacterized protein</fullName>
    </submittedName>
</protein>
<dbReference type="RefSeq" id="WP_069846506.1">
    <property type="nucleotide sequence ID" value="NZ_CP014859.1"/>
</dbReference>
<evidence type="ECO:0000313" key="1">
    <source>
        <dbReference type="EMBL" id="AOS61523.1"/>
    </source>
</evidence>
<reference evidence="2" key="1">
    <citation type="submission" date="2016-03" db="EMBL/GenBank/DDBJ databases">
        <title>Complete genome sequence of the type strain Actinoalloteichus hymeniacidonis DSM 45092.</title>
        <authorList>
            <person name="Schaffert L."/>
            <person name="Albersmeier A."/>
            <person name="Winkler A."/>
            <person name="Kalinowski J."/>
            <person name="Zotchev S."/>
            <person name="Ruckert C."/>
        </authorList>
    </citation>
    <scope>NUCLEOTIDE SEQUENCE [LARGE SCALE GENOMIC DNA]</scope>
    <source>
        <strain evidence="2">HPA177(T) (DSM 45092(T))</strain>
    </source>
</reference>
<proteinExistence type="predicted"/>
<dbReference type="EMBL" id="CP014859">
    <property type="protein sequence ID" value="AOS61523.1"/>
    <property type="molecule type" value="Genomic_DNA"/>
</dbReference>
<keyword evidence="2" id="KW-1185">Reference proteome</keyword>
<organism evidence="1 2">
    <name type="scientific">Actinoalloteichus hymeniacidonis</name>
    <dbReference type="NCBI Taxonomy" id="340345"/>
    <lineage>
        <taxon>Bacteria</taxon>
        <taxon>Bacillati</taxon>
        <taxon>Actinomycetota</taxon>
        <taxon>Actinomycetes</taxon>
        <taxon>Pseudonocardiales</taxon>
        <taxon>Pseudonocardiaceae</taxon>
        <taxon>Actinoalloteichus</taxon>
    </lineage>
</organism>
<dbReference type="AlphaFoldDB" id="A0AAC9HLM0"/>
<evidence type="ECO:0000313" key="2">
    <source>
        <dbReference type="Proteomes" id="UP000095210"/>
    </source>
</evidence>